<proteinExistence type="predicted"/>
<organism evidence="2 3">
    <name type="scientific">Atta colombica</name>
    <dbReference type="NCBI Taxonomy" id="520822"/>
    <lineage>
        <taxon>Eukaryota</taxon>
        <taxon>Metazoa</taxon>
        <taxon>Ecdysozoa</taxon>
        <taxon>Arthropoda</taxon>
        <taxon>Hexapoda</taxon>
        <taxon>Insecta</taxon>
        <taxon>Pterygota</taxon>
        <taxon>Neoptera</taxon>
        <taxon>Endopterygota</taxon>
        <taxon>Hymenoptera</taxon>
        <taxon>Apocrita</taxon>
        <taxon>Aculeata</taxon>
        <taxon>Formicoidea</taxon>
        <taxon>Formicidae</taxon>
        <taxon>Myrmicinae</taxon>
        <taxon>Atta</taxon>
    </lineage>
</organism>
<feature type="compositionally biased region" description="Basic and acidic residues" evidence="1">
    <location>
        <begin position="112"/>
        <end position="127"/>
    </location>
</feature>
<name>A0A195AY35_9HYME</name>
<keyword evidence="3" id="KW-1185">Reference proteome</keyword>
<evidence type="ECO:0000256" key="1">
    <source>
        <dbReference type="SAM" id="MobiDB-lite"/>
    </source>
</evidence>
<sequence length="210" mass="23157">MQITLLGKCQWLRTTVDPSTCNRGPFDWRERTTEQVRATGGTESEQKKRAYEIIRRKRDHKGEEKSVGTVKEAGEKSRARERRRDNKRKGSEQRRRAEKSGKAVPKWKRGKKEKESGPHPKERHDAGRPFASLAFFGAARRGAVRRGATRARVHGSRAPFVRGRQLEKSMVEAAGEREGGGGGGGGGGGTAVVKAGCKECHDLAQQTSPA</sequence>
<evidence type="ECO:0000313" key="2">
    <source>
        <dbReference type="EMBL" id="KYM76854.1"/>
    </source>
</evidence>
<evidence type="ECO:0000313" key="3">
    <source>
        <dbReference type="Proteomes" id="UP000078540"/>
    </source>
</evidence>
<dbReference type="EMBL" id="KQ976716">
    <property type="protein sequence ID" value="KYM76854.1"/>
    <property type="molecule type" value="Genomic_DNA"/>
</dbReference>
<dbReference type="Proteomes" id="UP000078540">
    <property type="component" value="Unassembled WGS sequence"/>
</dbReference>
<protein>
    <submittedName>
        <fullName evidence="2">Uncharacterized protein</fullName>
    </submittedName>
</protein>
<gene>
    <name evidence="2" type="ORF">ALC53_12743</name>
</gene>
<dbReference type="AlphaFoldDB" id="A0A195AY35"/>
<feature type="region of interest" description="Disordered" evidence="1">
    <location>
        <begin position="22"/>
        <end position="128"/>
    </location>
</feature>
<reference evidence="2 3" key="1">
    <citation type="submission" date="2015-09" db="EMBL/GenBank/DDBJ databases">
        <title>Atta colombica WGS genome.</title>
        <authorList>
            <person name="Nygaard S."/>
            <person name="Hu H."/>
            <person name="Boomsma J."/>
            <person name="Zhang G."/>
        </authorList>
    </citation>
    <scope>NUCLEOTIDE SEQUENCE [LARGE SCALE GENOMIC DNA]</scope>
    <source>
        <strain evidence="2">Treedump-2</strain>
        <tissue evidence="2">Whole body</tissue>
    </source>
</reference>
<accession>A0A195AY35</accession>
<feature type="compositionally biased region" description="Basic and acidic residues" evidence="1">
    <location>
        <begin position="44"/>
        <end position="101"/>
    </location>
</feature>